<keyword evidence="1" id="KW-1133">Transmembrane helix</keyword>
<dbReference type="PANTHER" id="PTHR33133:SF27">
    <property type="entry name" value="G-PROTEIN COUPLED RECEPTORS FAMILY 1 PROFILE DOMAIN-CONTAINING PROTEIN"/>
    <property type="match status" value="1"/>
</dbReference>
<sequence length="313" mass="35594">MQAKQAMSTSASSLSEVLDVFGIFGEALSLPFRNGRRVIFSTISIVIPPIYFLSIMHDFAAAPLIEGLEELNTDDDYARIRKDVAAIIGLELAFFAAFSIIFLFEISVMVHHAIETYMKRPTSFKELLLRTKTTWRRLAITWSSIVPITIIYIMLLQALILPLLLVSTFDAMVKWISLLGLFAIIFYLYFAVIWTLSIVVSIAEDCRGLKALERARHLISGRKFYVFVLMFFLLLVSVPVSLLVLLHLSEDDQPAIFRYAVGTLVVAVFCIAQLFVFVVFTVFYYECRKFHGELRVQSEEGHSLLLMHQISNV</sequence>
<feature type="transmembrane region" description="Helical" evidence="1">
    <location>
        <begin position="85"/>
        <end position="110"/>
    </location>
</feature>
<evidence type="ECO:0000256" key="1">
    <source>
        <dbReference type="SAM" id="Phobius"/>
    </source>
</evidence>
<evidence type="ECO:0000313" key="3">
    <source>
        <dbReference type="Proteomes" id="UP001417504"/>
    </source>
</evidence>
<dbReference type="AlphaFoldDB" id="A0AAP0JA43"/>
<feature type="transmembrane region" description="Helical" evidence="1">
    <location>
        <begin position="38"/>
        <end position="65"/>
    </location>
</feature>
<evidence type="ECO:0000313" key="2">
    <source>
        <dbReference type="EMBL" id="KAK9130234.1"/>
    </source>
</evidence>
<protein>
    <submittedName>
        <fullName evidence="2">Uncharacterized protein</fullName>
    </submittedName>
</protein>
<feature type="transmembrane region" description="Helical" evidence="1">
    <location>
        <begin position="175"/>
        <end position="203"/>
    </location>
</feature>
<keyword evidence="1" id="KW-0472">Membrane</keyword>
<feature type="transmembrane region" description="Helical" evidence="1">
    <location>
        <begin position="260"/>
        <end position="285"/>
    </location>
</feature>
<reference evidence="2 3" key="1">
    <citation type="submission" date="2024-01" db="EMBL/GenBank/DDBJ databases">
        <title>Genome assemblies of Stephania.</title>
        <authorList>
            <person name="Yang L."/>
        </authorList>
    </citation>
    <scope>NUCLEOTIDE SEQUENCE [LARGE SCALE GENOMIC DNA]</scope>
    <source>
        <strain evidence="2">QJT</strain>
        <tissue evidence="2">Leaf</tissue>
    </source>
</reference>
<accession>A0AAP0JA43</accession>
<comment type="caution">
    <text evidence="2">The sequence shown here is derived from an EMBL/GenBank/DDBJ whole genome shotgun (WGS) entry which is preliminary data.</text>
</comment>
<proteinExistence type="predicted"/>
<keyword evidence="1" id="KW-0812">Transmembrane</keyword>
<feature type="transmembrane region" description="Helical" evidence="1">
    <location>
        <begin position="224"/>
        <end position="248"/>
    </location>
</feature>
<name>A0AAP0JA43_9MAGN</name>
<dbReference type="PANTHER" id="PTHR33133">
    <property type="entry name" value="OS08G0107100 PROTEIN-RELATED"/>
    <property type="match status" value="1"/>
</dbReference>
<dbReference type="EMBL" id="JBBNAE010000004">
    <property type="protein sequence ID" value="KAK9130234.1"/>
    <property type="molecule type" value="Genomic_DNA"/>
</dbReference>
<organism evidence="2 3">
    <name type="scientific">Stephania japonica</name>
    <dbReference type="NCBI Taxonomy" id="461633"/>
    <lineage>
        <taxon>Eukaryota</taxon>
        <taxon>Viridiplantae</taxon>
        <taxon>Streptophyta</taxon>
        <taxon>Embryophyta</taxon>
        <taxon>Tracheophyta</taxon>
        <taxon>Spermatophyta</taxon>
        <taxon>Magnoliopsida</taxon>
        <taxon>Ranunculales</taxon>
        <taxon>Menispermaceae</taxon>
        <taxon>Menispermoideae</taxon>
        <taxon>Cissampelideae</taxon>
        <taxon>Stephania</taxon>
    </lineage>
</organism>
<dbReference type="Proteomes" id="UP001417504">
    <property type="component" value="Unassembled WGS sequence"/>
</dbReference>
<keyword evidence="3" id="KW-1185">Reference proteome</keyword>
<gene>
    <name evidence="2" type="ORF">Sjap_010721</name>
</gene>
<feature type="transmembrane region" description="Helical" evidence="1">
    <location>
        <begin position="138"/>
        <end position="163"/>
    </location>
</feature>